<dbReference type="RefSeq" id="WP_094233700.1">
    <property type="nucleotide sequence ID" value="NZ_CP016199.1"/>
</dbReference>
<feature type="transmembrane region" description="Helical" evidence="1">
    <location>
        <begin position="9"/>
        <end position="29"/>
    </location>
</feature>
<dbReference type="GO" id="GO:0004175">
    <property type="term" value="F:endopeptidase activity"/>
    <property type="evidence" value="ECO:0007669"/>
    <property type="project" value="UniProtKB-ARBA"/>
</dbReference>
<keyword evidence="1" id="KW-1133">Transmembrane helix</keyword>
<evidence type="ECO:0000313" key="3">
    <source>
        <dbReference type="EMBL" id="ASS37476.1"/>
    </source>
</evidence>
<dbReference type="Pfam" id="PF02517">
    <property type="entry name" value="Rce1-like"/>
    <property type="match status" value="1"/>
</dbReference>
<sequence length="201" mass="23731">MYNKQFKNGIYLAIAIWLLDMLCLYLAGRFSCNDYVYWGAVIIPTIAVVTITYLQNHDLKDLGFYPKHLKQDGIVMCCVLVIELLIGFYLFHMSWEYAIHRWLYYIFWIALQEELVYRGFIQSHLFLPRINRKASYLIGAAMFAASHIPYQMQIRPWDALFTVQICITFLWHLAYCWIIEKRDNICIPLAIHVATDFLGVI</sequence>
<accession>A0A223ARA7</accession>
<dbReference type="OrthoDB" id="1523022at2"/>
<dbReference type="Proteomes" id="UP000214689">
    <property type="component" value="Chromosome"/>
</dbReference>
<evidence type="ECO:0000256" key="1">
    <source>
        <dbReference type="SAM" id="Phobius"/>
    </source>
</evidence>
<evidence type="ECO:0000313" key="4">
    <source>
        <dbReference type="Proteomes" id="UP000214689"/>
    </source>
</evidence>
<keyword evidence="1" id="KW-0472">Membrane</keyword>
<feature type="transmembrane region" description="Helical" evidence="1">
    <location>
        <begin position="103"/>
        <end position="121"/>
    </location>
</feature>
<name>A0A223ARA7_9FIRM</name>
<reference evidence="4" key="1">
    <citation type="submission" date="2016-05" db="EMBL/GenBank/DDBJ databases">
        <authorList>
            <person name="Holder M.E."/>
            <person name="Ajami N.J."/>
            <person name="Petrosino J.F."/>
        </authorList>
    </citation>
    <scope>NUCLEOTIDE SEQUENCE [LARGE SCALE GENOMIC DNA]</scope>
    <source>
        <strain evidence="4">ATCC 700696</strain>
    </source>
</reference>
<dbReference type="AlphaFoldDB" id="A0A223ARA7"/>
<keyword evidence="4" id="KW-1185">Reference proteome</keyword>
<protein>
    <recommendedName>
        <fullName evidence="2">CAAX prenyl protease 2/Lysostaphin resistance protein A-like domain-containing protein</fullName>
    </recommendedName>
</protein>
<feature type="transmembrane region" description="Helical" evidence="1">
    <location>
        <begin position="159"/>
        <end position="178"/>
    </location>
</feature>
<feature type="domain" description="CAAX prenyl protease 2/Lysostaphin resistance protein A-like" evidence="2">
    <location>
        <begin position="99"/>
        <end position="198"/>
    </location>
</feature>
<dbReference type="InterPro" id="IPR003675">
    <property type="entry name" value="Rce1/LyrA-like_dom"/>
</dbReference>
<feature type="transmembrane region" description="Helical" evidence="1">
    <location>
        <begin position="35"/>
        <end position="54"/>
    </location>
</feature>
<organism evidence="3 4">
    <name type="scientific">Mogibacterium pumilum</name>
    <dbReference type="NCBI Taxonomy" id="86332"/>
    <lineage>
        <taxon>Bacteria</taxon>
        <taxon>Bacillati</taxon>
        <taxon>Bacillota</taxon>
        <taxon>Clostridia</taxon>
        <taxon>Peptostreptococcales</taxon>
        <taxon>Anaerovoracaceae</taxon>
        <taxon>Mogibacterium</taxon>
    </lineage>
</organism>
<dbReference type="EMBL" id="CP016199">
    <property type="protein sequence ID" value="ASS37476.1"/>
    <property type="molecule type" value="Genomic_DNA"/>
</dbReference>
<keyword evidence="1" id="KW-0812">Transmembrane</keyword>
<feature type="transmembrane region" description="Helical" evidence="1">
    <location>
        <begin position="74"/>
        <end position="91"/>
    </location>
</feature>
<dbReference type="GO" id="GO:0080120">
    <property type="term" value="P:CAAX-box protein maturation"/>
    <property type="evidence" value="ECO:0007669"/>
    <property type="project" value="UniProtKB-ARBA"/>
</dbReference>
<evidence type="ECO:0000259" key="2">
    <source>
        <dbReference type="Pfam" id="PF02517"/>
    </source>
</evidence>
<gene>
    <name evidence="3" type="ORF">AXF17_02700</name>
</gene>
<proteinExistence type="predicted"/>